<dbReference type="InterPro" id="IPR051783">
    <property type="entry name" value="NAD(P)-dependent_oxidoreduct"/>
</dbReference>
<dbReference type="InterPro" id="IPR036291">
    <property type="entry name" value="NAD(P)-bd_dom_sf"/>
</dbReference>
<comment type="caution">
    <text evidence="2">The sequence shown here is derived from an EMBL/GenBank/DDBJ whole genome shotgun (WGS) entry which is preliminary data.</text>
</comment>
<evidence type="ECO:0000259" key="1">
    <source>
        <dbReference type="Pfam" id="PF01370"/>
    </source>
</evidence>
<dbReference type="RefSeq" id="WP_157387246.1">
    <property type="nucleotide sequence ID" value="NZ_WRPP01000002.1"/>
</dbReference>
<evidence type="ECO:0000313" key="2">
    <source>
        <dbReference type="EMBL" id="MVU77558.1"/>
    </source>
</evidence>
<organism evidence="2 3">
    <name type="scientific">Nocardia terrae</name>
    <dbReference type="NCBI Taxonomy" id="2675851"/>
    <lineage>
        <taxon>Bacteria</taxon>
        <taxon>Bacillati</taxon>
        <taxon>Actinomycetota</taxon>
        <taxon>Actinomycetes</taxon>
        <taxon>Mycobacteriales</taxon>
        <taxon>Nocardiaceae</taxon>
        <taxon>Nocardia</taxon>
    </lineage>
</organism>
<dbReference type="AlphaFoldDB" id="A0A7K1UUL8"/>
<sequence length="333" mass="35733">MRVAVTGASGFLGVNLVDRLVESRHEVVALDRKIPDGPPREGVSWARADVLDPVRMRAALDGAEVVYHLAAVITLAHRDDRAWKVNTQGVRTVAEAAAAAGVRRMVHCSSIHSFDQHRCGGRIDESAPRSTDPGLPVYDRSKWQGEVELHSVIDSGLDAVICNPTGVYGPVDYGLSRINAILRDAARGRVPMMVDGTFDLVDVRDVADGLIAAADKGRTGENYLLPGHMTRMLAACRLAANATGRRGPWFGLPLRLVEAITPIAEPIGAVFGSDLVSRASLAALRATPIVDGAKARAELGYRARPAAETIRDLVEFFVATGRLDRTPRVGAEL</sequence>
<feature type="domain" description="NAD-dependent epimerase/dehydratase" evidence="1">
    <location>
        <begin position="3"/>
        <end position="223"/>
    </location>
</feature>
<dbReference type="EMBL" id="WRPP01000002">
    <property type="protein sequence ID" value="MVU77558.1"/>
    <property type="molecule type" value="Genomic_DNA"/>
</dbReference>
<dbReference type="GO" id="GO:0004029">
    <property type="term" value="F:aldehyde dehydrogenase (NAD+) activity"/>
    <property type="evidence" value="ECO:0007669"/>
    <property type="project" value="TreeGrafter"/>
</dbReference>
<gene>
    <name evidence="2" type="ORF">GPX89_09935</name>
</gene>
<dbReference type="Gene3D" id="3.40.50.720">
    <property type="entry name" value="NAD(P)-binding Rossmann-like Domain"/>
    <property type="match status" value="1"/>
</dbReference>
<dbReference type="SUPFAM" id="SSF51735">
    <property type="entry name" value="NAD(P)-binding Rossmann-fold domains"/>
    <property type="match status" value="1"/>
</dbReference>
<reference evidence="2 3" key="1">
    <citation type="submission" date="2019-12" db="EMBL/GenBank/DDBJ databases">
        <title>Nocardia sp. nov. ET3-3 isolated from soil.</title>
        <authorList>
            <person name="Kanchanasin P."/>
            <person name="Tanasupawat S."/>
            <person name="Yuki M."/>
            <person name="Kudo T."/>
        </authorList>
    </citation>
    <scope>NUCLEOTIDE SEQUENCE [LARGE SCALE GENOMIC DNA]</scope>
    <source>
        <strain evidence="2 3">ET3-3</strain>
    </source>
</reference>
<name>A0A7K1UUL8_9NOCA</name>
<dbReference type="Pfam" id="PF01370">
    <property type="entry name" value="Epimerase"/>
    <property type="match status" value="1"/>
</dbReference>
<accession>A0A7K1UUL8</accession>
<dbReference type="PANTHER" id="PTHR48079">
    <property type="entry name" value="PROTEIN YEEZ"/>
    <property type="match status" value="1"/>
</dbReference>
<evidence type="ECO:0000313" key="3">
    <source>
        <dbReference type="Proteomes" id="UP000466794"/>
    </source>
</evidence>
<dbReference type="PANTHER" id="PTHR48079:SF6">
    <property type="entry name" value="NAD(P)-BINDING DOMAIN-CONTAINING PROTEIN-RELATED"/>
    <property type="match status" value="1"/>
</dbReference>
<dbReference type="Proteomes" id="UP000466794">
    <property type="component" value="Unassembled WGS sequence"/>
</dbReference>
<protein>
    <submittedName>
        <fullName evidence="2">NAD-dependent epimerase/dehydratase family protein</fullName>
    </submittedName>
</protein>
<dbReference type="InterPro" id="IPR001509">
    <property type="entry name" value="Epimerase_deHydtase"/>
</dbReference>
<keyword evidence="3" id="KW-1185">Reference proteome</keyword>
<dbReference type="GO" id="GO:0005737">
    <property type="term" value="C:cytoplasm"/>
    <property type="evidence" value="ECO:0007669"/>
    <property type="project" value="TreeGrafter"/>
</dbReference>
<proteinExistence type="predicted"/>